<dbReference type="PANTHER" id="PTHR21666">
    <property type="entry name" value="PEPTIDASE-RELATED"/>
    <property type="match status" value="1"/>
</dbReference>
<dbReference type="KEGG" id="lrz:BJI69_03660"/>
<dbReference type="AlphaFoldDB" id="A0A0G9HCZ0"/>
<organism evidence="2 3">
    <name type="scientific">Luteibacter rhizovicinus DSM 16549</name>
    <dbReference type="NCBI Taxonomy" id="1440763"/>
    <lineage>
        <taxon>Bacteria</taxon>
        <taxon>Pseudomonadati</taxon>
        <taxon>Pseudomonadota</taxon>
        <taxon>Gammaproteobacteria</taxon>
        <taxon>Lysobacterales</taxon>
        <taxon>Rhodanobacteraceae</taxon>
        <taxon>Luteibacter</taxon>
    </lineage>
</organism>
<dbReference type="InterPro" id="IPR016047">
    <property type="entry name" value="M23ase_b-sheet_dom"/>
</dbReference>
<dbReference type="STRING" id="1440763.BJI69_03660"/>
<reference evidence="3" key="1">
    <citation type="submission" date="2016-09" db="EMBL/GenBank/DDBJ databases">
        <authorList>
            <person name="Lysoe E."/>
        </authorList>
    </citation>
    <scope>NUCLEOTIDE SEQUENCE [LARGE SCALE GENOMIC DNA]</scope>
    <source>
        <strain evidence="3">LJ96T</strain>
    </source>
</reference>
<dbReference type="GO" id="GO:0004222">
    <property type="term" value="F:metalloendopeptidase activity"/>
    <property type="evidence" value="ECO:0007669"/>
    <property type="project" value="TreeGrafter"/>
</dbReference>
<protein>
    <submittedName>
        <fullName evidence="2">Peptidase M23</fullName>
    </submittedName>
</protein>
<accession>A0A0G9HCZ0</accession>
<dbReference type="InterPro" id="IPR050570">
    <property type="entry name" value="Cell_wall_metabolism_enzyme"/>
</dbReference>
<feature type="domain" description="M23ase beta-sheet core" evidence="1">
    <location>
        <begin position="210"/>
        <end position="304"/>
    </location>
</feature>
<evidence type="ECO:0000259" key="1">
    <source>
        <dbReference type="Pfam" id="PF01551"/>
    </source>
</evidence>
<dbReference type="CDD" id="cd12797">
    <property type="entry name" value="M23_peptidase"/>
    <property type="match status" value="1"/>
</dbReference>
<dbReference type="OrthoDB" id="9815245at2"/>
<evidence type="ECO:0000313" key="3">
    <source>
        <dbReference type="Proteomes" id="UP000182987"/>
    </source>
</evidence>
<dbReference type="Gene3D" id="2.70.70.10">
    <property type="entry name" value="Glucose Permease (Domain IIA)"/>
    <property type="match status" value="1"/>
</dbReference>
<dbReference type="PATRIC" id="fig|1440763.5.peg.3415"/>
<name>A0A0G9HCZ0_9GAMM</name>
<evidence type="ECO:0000313" key="2">
    <source>
        <dbReference type="EMBL" id="APG06337.1"/>
    </source>
</evidence>
<dbReference type="Proteomes" id="UP000182987">
    <property type="component" value="Chromosome"/>
</dbReference>
<dbReference type="FunFam" id="2.70.70.10:FF:000006">
    <property type="entry name" value="M23 family peptidase"/>
    <property type="match status" value="1"/>
</dbReference>
<dbReference type="PANTHER" id="PTHR21666:SF291">
    <property type="entry name" value="STAGE II SPORULATION PROTEIN Q"/>
    <property type="match status" value="1"/>
</dbReference>
<dbReference type="RefSeq" id="WP_046968870.1">
    <property type="nucleotide sequence ID" value="NZ_CP017480.1"/>
</dbReference>
<sequence>MQIILVSRGQKGPKTLDLTCRRMRCKATAMALAGFVGIAAVGAAVALAVANPKDRALDHLGGLQAQVGGQSAQVAQIKRDAQRDLDALAVKLGQLQAQSVRLNALGERLTQVGKLDDGEFNFDEEPGQGGLEVTSGADAGAYALPESLGKSIDQLSGQFDTQQAQLEALRDMLMDRSIESSLRPTGMPVNGYISSYFGGRPDPFSGHSARHTGIDIATPTGTPVTAVAEGMVTFAGQRSGYGDVIEIDHGNGYMTRYAHNSALVAQPGQRVKVGDVIAKAGSTGRSTGSHVHFEVWYHDRVVNPLAFVKGHR</sequence>
<dbReference type="SUPFAM" id="SSF51261">
    <property type="entry name" value="Duplicated hybrid motif"/>
    <property type="match status" value="1"/>
</dbReference>
<dbReference type="Pfam" id="PF01551">
    <property type="entry name" value="Peptidase_M23"/>
    <property type="match status" value="1"/>
</dbReference>
<keyword evidence="3" id="KW-1185">Reference proteome</keyword>
<proteinExistence type="predicted"/>
<dbReference type="EMBL" id="CP017480">
    <property type="protein sequence ID" value="APG06337.1"/>
    <property type="molecule type" value="Genomic_DNA"/>
</dbReference>
<gene>
    <name evidence="2" type="ORF">BJI69_03660</name>
</gene>
<dbReference type="InterPro" id="IPR011055">
    <property type="entry name" value="Dup_hybrid_motif"/>
</dbReference>